<feature type="transmembrane region" description="Helical" evidence="1">
    <location>
        <begin position="48"/>
        <end position="72"/>
    </location>
</feature>
<evidence type="ECO:0000256" key="1">
    <source>
        <dbReference type="SAM" id="Phobius"/>
    </source>
</evidence>
<comment type="caution">
    <text evidence="2">The sequence shown here is derived from an EMBL/GenBank/DDBJ whole genome shotgun (WGS) entry which is preliminary data.</text>
</comment>
<protein>
    <submittedName>
        <fullName evidence="2">Uncharacterized protein</fullName>
    </submittedName>
</protein>
<organism evidence="2 3">
    <name type="scientific">Pseudolysinimonas kribbensis</name>
    <dbReference type="NCBI Taxonomy" id="433641"/>
    <lineage>
        <taxon>Bacteria</taxon>
        <taxon>Bacillati</taxon>
        <taxon>Actinomycetota</taxon>
        <taxon>Actinomycetes</taxon>
        <taxon>Micrococcales</taxon>
        <taxon>Microbacteriaceae</taxon>
        <taxon>Pseudolysinimonas</taxon>
    </lineage>
</organism>
<keyword evidence="1" id="KW-0812">Transmembrane</keyword>
<sequence length="105" mass="10791">MSDASPPARSHRLVRERRPSLGRYALALAVLMVALVAVALGVDAPERYLAATVLALLADAFSAAALIVGIVALVRRRCVVAATFGVVIAVLGNPLVLLHGLGALA</sequence>
<gene>
    <name evidence="2" type="ORF">GCM10025881_16230</name>
</gene>
<proteinExistence type="predicted"/>
<dbReference type="EMBL" id="BSVB01000001">
    <property type="protein sequence ID" value="GMA94799.1"/>
    <property type="molecule type" value="Genomic_DNA"/>
</dbReference>
<name>A0ABQ6K397_9MICO</name>
<feature type="transmembrane region" description="Helical" evidence="1">
    <location>
        <begin position="79"/>
        <end position="101"/>
    </location>
</feature>
<dbReference type="Proteomes" id="UP001157034">
    <property type="component" value="Unassembled WGS sequence"/>
</dbReference>
<evidence type="ECO:0000313" key="3">
    <source>
        <dbReference type="Proteomes" id="UP001157034"/>
    </source>
</evidence>
<keyword evidence="1" id="KW-0472">Membrane</keyword>
<accession>A0ABQ6K397</accession>
<keyword evidence="3" id="KW-1185">Reference proteome</keyword>
<evidence type="ECO:0000313" key="2">
    <source>
        <dbReference type="EMBL" id="GMA94799.1"/>
    </source>
</evidence>
<keyword evidence="1" id="KW-1133">Transmembrane helix</keyword>
<reference evidence="3" key="1">
    <citation type="journal article" date="2019" name="Int. J. Syst. Evol. Microbiol.">
        <title>The Global Catalogue of Microorganisms (GCM) 10K type strain sequencing project: providing services to taxonomists for standard genome sequencing and annotation.</title>
        <authorList>
            <consortium name="The Broad Institute Genomics Platform"/>
            <consortium name="The Broad Institute Genome Sequencing Center for Infectious Disease"/>
            <person name="Wu L."/>
            <person name="Ma J."/>
        </authorList>
    </citation>
    <scope>NUCLEOTIDE SEQUENCE [LARGE SCALE GENOMIC DNA]</scope>
    <source>
        <strain evidence="3">NBRC 108894</strain>
    </source>
</reference>
<feature type="transmembrane region" description="Helical" evidence="1">
    <location>
        <begin position="21"/>
        <end position="42"/>
    </location>
</feature>